<dbReference type="EMBL" id="RDQH01000341">
    <property type="protein sequence ID" value="RXH75070.1"/>
    <property type="molecule type" value="Genomic_DNA"/>
</dbReference>
<keyword evidence="1" id="KW-0812">Transmembrane</keyword>
<keyword evidence="1" id="KW-1133">Transmembrane helix</keyword>
<gene>
    <name evidence="2" type="ORF">DVH24_029791</name>
</gene>
<evidence type="ECO:0000256" key="1">
    <source>
        <dbReference type="SAM" id="Phobius"/>
    </source>
</evidence>
<proteinExistence type="predicted"/>
<feature type="transmembrane region" description="Helical" evidence="1">
    <location>
        <begin position="56"/>
        <end position="79"/>
    </location>
</feature>
<name>A0A498HW94_MALDO</name>
<keyword evidence="1" id="KW-0472">Membrane</keyword>
<organism evidence="2 3">
    <name type="scientific">Malus domestica</name>
    <name type="common">Apple</name>
    <name type="synonym">Pyrus malus</name>
    <dbReference type="NCBI Taxonomy" id="3750"/>
    <lineage>
        <taxon>Eukaryota</taxon>
        <taxon>Viridiplantae</taxon>
        <taxon>Streptophyta</taxon>
        <taxon>Embryophyta</taxon>
        <taxon>Tracheophyta</taxon>
        <taxon>Spermatophyta</taxon>
        <taxon>Magnoliopsida</taxon>
        <taxon>eudicotyledons</taxon>
        <taxon>Gunneridae</taxon>
        <taxon>Pentapetalae</taxon>
        <taxon>rosids</taxon>
        <taxon>fabids</taxon>
        <taxon>Rosales</taxon>
        <taxon>Rosaceae</taxon>
        <taxon>Amygdaloideae</taxon>
        <taxon>Maleae</taxon>
        <taxon>Malus</taxon>
    </lineage>
</organism>
<sequence>MQRSQWWYCMWDRYSVDLGTINARELEALKLKPNPHTNSNKMSLSLKSAGVGNASILPLLFLGCLNEGFVVSVYIGGYAQRRLHQFSKDSTY</sequence>
<dbReference type="Proteomes" id="UP000290289">
    <property type="component" value="Chromosome 15"/>
</dbReference>
<dbReference type="AlphaFoldDB" id="A0A498HW94"/>
<comment type="caution">
    <text evidence="2">The sequence shown here is derived from an EMBL/GenBank/DDBJ whole genome shotgun (WGS) entry which is preliminary data.</text>
</comment>
<evidence type="ECO:0000313" key="2">
    <source>
        <dbReference type="EMBL" id="RXH75070.1"/>
    </source>
</evidence>
<keyword evidence="3" id="KW-1185">Reference proteome</keyword>
<evidence type="ECO:0000313" key="3">
    <source>
        <dbReference type="Proteomes" id="UP000290289"/>
    </source>
</evidence>
<reference evidence="2 3" key="1">
    <citation type="submission" date="2018-10" db="EMBL/GenBank/DDBJ databases">
        <title>A high-quality apple genome assembly.</title>
        <authorList>
            <person name="Hu J."/>
        </authorList>
    </citation>
    <scope>NUCLEOTIDE SEQUENCE [LARGE SCALE GENOMIC DNA]</scope>
    <source>
        <strain evidence="3">cv. HFTH1</strain>
        <tissue evidence="2">Young leaf</tissue>
    </source>
</reference>
<protein>
    <submittedName>
        <fullName evidence="2">Uncharacterized protein</fullName>
    </submittedName>
</protein>
<accession>A0A498HW94</accession>